<dbReference type="AlphaFoldDB" id="A0A1F5UP53"/>
<dbReference type="STRING" id="1817864.A2Z21_04195"/>
<sequence>MLKPEVLALWKRYYPDFDHLLTLAKDPKAFLKFMDNEGLERAALVNYVSPDVMGFTSGVNEFVSKYCQVAPDRLIPVGSLHPQHLTNPEAQMTHLIEELGIKIIKIHPPHQLFYPNDYINQIEALAIIYEQAQKHGIPVMFHTGTSIFPAARVKYGDPLCLDDVAIDFPRLKIILAHGGRPLWMNTSFFLLRRHSNVFLDISGIPPQNLLTYFPRLEEIAHKTMFGSDWPGPGIKSIRANIESFLGLPLSPQVQRAILFDTAAKLLEVP</sequence>
<name>A0A1F5UP53_FRAXR</name>
<dbReference type="PANTHER" id="PTHR21240:SF19">
    <property type="entry name" value="CATALYTIC_ HYDROLASE"/>
    <property type="match status" value="1"/>
</dbReference>
<dbReference type="Pfam" id="PF04909">
    <property type="entry name" value="Amidohydro_2"/>
    <property type="match status" value="1"/>
</dbReference>
<organism evidence="3 4">
    <name type="scientific">Fraserbacteria sp. (strain RBG_16_55_9)</name>
    <dbReference type="NCBI Taxonomy" id="1817864"/>
    <lineage>
        <taxon>Bacteria</taxon>
        <taxon>Candidatus Fraseribacteriota</taxon>
    </lineage>
</organism>
<keyword evidence="1" id="KW-0456">Lyase</keyword>
<evidence type="ECO:0000313" key="4">
    <source>
        <dbReference type="Proteomes" id="UP000179157"/>
    </source>
</evidence>
<evidence type="ECO:0000259" key="2">
    <source>
        <dbReference type="Pfam" id="PF04909"/>
    </source>
</evidence>
<dbReference type="EMBL" id="MFGX01000125">
    <property type="protein sequence ID" value="OGF52899.1"/>
    <property type="molecule type" value="Genomic_DNA"/>
</dbReference>
<dbReference type="InterPro" id="IPR032465">
    <property type="entry name" value="ACMSD"/>
</dbReference>
<dbReference type="Gene3D" id="3.20.20.140">
    <property type="entry name" value="Metal-dependent hydrolases"/>
    <property type="match status" value="1"/>
</dbReference>
<proteinExistence type="predicted"/>
<gene>
    <name evidence="3" type="ORF">A2Z21_04195</name>
</gene>
<accession>A0A1F5UP53</accession>
<comment type="caution">
    <text evidence="3">The sequence shown here is derived from an EMBL/GenBank/DDBJ whole genome shotgun (WGS) entry which is preliminary data.</text>
</comment>
<protein>
    <recommendedName>
        <fullName evidence="2">Amidohydrolase-related domain-containing protein</fullName>
    </recommendedName>
</protein>
<reference evidence="3 4" key="1">
    <citation type="journal article" date="2016" name="Nat. Commun.">
        <title>Thousands of microbial genomes shed light on interconnected biogeochemical processes in an aquifer system.</title>
        <authorList>
            <person name="Anantharaman K."/>
            <person name="Brown C.T."/>
            <person name="Hug L.A."/>
            <person name="Sharon I."/>
            <person name="Castelle C.J."/>
            <person name="Probst A.J."/>
            <person name="Thomas B.C."/>
            <person name="Singh A."/>
            <person name="Wilkins M.J."/>
            <person name="Karaoz U."/>
            <person name="Brodie E.L."/>
            <person name="Williams K.H."/>
            <person name="Hubbard S.S."/>
            <person name="Banfield J.F."/>
        </authorList>
    </citation>
    <scope>NUCLEOTIDE SEQUENCE [LARGE SCALE GENOMIC DNA]</scope>
    <source>
        <strain evidence="4">RBG_16_55_9</strain>
    </source>
</reference>
<dbReference type="InterPro" id="IPR006680">
    <property type="entry name" value="Amidohydro-rel"/>
</dbReference>
<feature type="domain" description="Amidohydrolase-related" evidence="2">
    <location>
        <begin position="52"/>
        <end position="266"/>
    </location>
</feature>
<dbReference type="GO" id="GO:0016787">
    <property type="term" value="F:hydrolase activity"/>
    <property type="evidence" value="ECO:0007669"/>
    <property type="project" value="InterPro"/>
</dbReference>
<evidence type="ECO:0000256" key="1">
    <source>
        <dbReference type="ARBA" id="ARBA00023239"/>
    </source>
</evidence>
<dbReference type="GO" id="GO:0016831">
    <property type="term" value="F:carboxy-lyase activity"/>
    <property type="evidence" value="ECO:0007669"/>
    <property type="project" value="InterPro"/>
</dbReference>
<dbReference type="PANTHER" id="PTHR21240">
    <property type="entry name" value="2-AMINO-3-CARBOXYLMUCONATE-6-SEMIALDEHYDE DECARBOXYLASE"/>
    <property type="match status" value="1"/>
</dbReference>
<dbReference type="InterPro" id="IPR032466">
    <property type="entry name" value="Metal_Hydrolase"/>
</dbReference>
<evidence type="ECO:0000313" key="3">
    <source>
        <dbReference type="EMBL" id="OGF52899.1"/>
    </source>
</evidence>
<dbReference type="SUPFAM" id="SSF51556">
    <property type="entry name" value="Metallo-dependent hydrolases"/>
    <property type="match status" value="1"/>
</dbReference>
<dbReference type="Proteomes" id="UP000179157">
    <property type="component" value="Unassembled WGS sequence"/>
</dbReference>